<name>A0A2I0XF28_9ASPA</name>
<dbReference type="InterPro" id="IPR000477">
    <property type="entry name" value="RT_dom"/>
</dbReference>
<evidence type="ECO:0000259" key="1">
    <source>
        <dbReference type="Pfam" id="PF00078"/>
    </source>
</evidence>
<dbReference type="Pfam" id="PF00078">
    <property type="entry name" value="RVT_1"/>
    <property type="match status" value="1"/>
</dbReference>
<dbReference type="EMBL" id="KZ501944">
    <property type="protein sequence ID" value="PKU86504.1"/>
    <property type="molecule type" value="Genomic_DNA"/>
</dbReference>
<reference evidence="2 3" key="2">
    <citation type="journal article" date="2017" name="Nature">
        <title>The Apostasia genome and the evolution of orchids.</title>
        <authorList>
            <person name="Zhang G.Q."/>
            <person name="Liu K.W."/>
            <person name="Li Z."/>
            <person name="Lohaus R."/>
            <person name="Hsiao Y.Y."/>
            <person name="Niu S.C."/>
            <person name="Wang J.Y."/>
            <person name="Lin Y.C."/>
            <person name="Xu Q."/>
            <person name="Chen L.J."/>
            <person name="Yoshida K."/>
            <person name="Fujiwara S."/>
            <person name="Wang Z.W."/>
            <person name="Zhang Y.Q."/>
            <person name="Mitsuda N."/>
            <person name="Wang M."/>
            <person name="Liu G.H."/>
            <person name="Pecoraro L."/>
            <person name="Huang H.X."/>
            <person name="Xiao X.J."/>
            <person name="Lin M."/>
            <person name="Wu X.Y."/>
            <person name="Wu W.L."/>
            <person name="Chen Y.Y."/>
            <person name="Chang S.B."/>
            <person name="Sakamoto S."/>
            <person name="Ohme-Takagi M."/>
            <person name="Yagi M."/>
            <person name="Zeng S.J."/>
            <person name="Shen C.Y."/>
            <person name="Yeh C.M."/>
            <person name="Luo Y.B."/>
            <person name="Tsai W.C."/>
            <person name="Van de Peer Y."/>
            <person name="Liu Z.J."/>
        </authorList>
    </citation>
    <scope>NUCLEOTIDE SEQUENCE [LARGE SCALE GENOMIC DNA]</scope>
    <source>
        <tissue evidence="2">The whole plant</tissue>
    </source>
</reference>
<feature type="domain" description="Reverse transcriptase" evidence="1">
    <location>
        <begin position="73"/>
        <end position="130"/>
    </location>
</feature>
<keyword evidence="3" id="KW-1185">Reference proteome</keyword>
<dbReference type="SUPFAM" id="SSF56672">
    <property type="entry name" value="DNA/RNA polymerases"/>
    <property type="match status" value="1"/>
</dbReference>
<proteinExistence type="predicted"/>
<evidence type="ECO:0000313" key="2">
    <source>
        <dbReference type="EMBL" id="PKU86504.1"/>
    </source>
</evidence>
<accession>A0A2I0XF28</accession>
<gene>
    <name evidence="2" type="ORF">MA16_Dca010540</name>
</gene>
<evidence type="ECO:0000313" key="3">
    <source>
        <dbReference type="Proteomes" id="UP000233837"/>
    </source>
</evidence>
<dbReference type="PANTHER" id="PTHR31635:SF196">
    <property type="entry name" value="REVERSE TRANSCRIPTASE DOMAIN-CONTAINING PROTEIN-RELATED"/>
    <property type="match status" value="1"/>
</dbReference>
<protein>
    <submittedName>
        <fullName evidence="2">Integrator complex subunit 11</fullName>
    </submittedName>
</protein>
<organism evidence="2 3">
    <name type="scientific">Dendrobium catenatum</name>
    <dbReference type="NCBI Taxonomy" id="906689"/>
    <lineage>
        <taxon>Eukaryota</taxon>
        <taxon>Viridiplantae</taxon>
        <taxon>Streptophyta</taxon>
        <taxon>Embryophyta</taxon>
        <taxon>Tracheophyta</taxon>
        <taxon>Spermatophyta</taxon>
        <taxon>Magnoliopsida</taxon>
        <taxon>Liliopsida</taxon>
        <taxon>Asparagales</taxon>
        <taxon>Orchidaceae</taxon>
        <taxon>Epidendroideae</taxon>
        <taxon>Malaxideae</taxon>
        <taxon>Dendrobiinae</taxon>
        <taxon>Dendrobium</taxon>
    </lineage>
</organism>
<reference evidence="2 3" key="1">
    <citation type="journal article" date="2016" name="Sci. Rep.">
        <title>The Dendrobium catenatum Lindl. genome sequence provides insights into polysaccharide synthase, floral development and adaptive evolution.</title>
        <authorList>
            <person name="Zhang G.Q."/>
            <person name="Xu Q."/>
            <person name="Bian C."/>
            <person name="Tsai W.C."/>
            <person name="Yeh C.M."/>
            <person name="Liu K.W."/>
            <person name="Yoshida K."/>
            <person name="Zhang L.S."/>
            <person name="Chang S.B."/>
            <person name="Chen F."/>
            <person name="Shi Y."/>
            <person name="Su Y.Y."/>
            <person name="Zhang Y.Q."/>
            <person name="Chen L.J."/>
            <person name="Yin Y."/>
            <person name="Lin M."/>
            <person name="Huang H."/>
            <person name="Deng H."/>
            <person name="Wang Z.W."/>
            <person name="Zhu S.L."/>
            <person name="Zhao X."/>
            <person name="Deng C."/>
            <person name="Niu S.C."/>
            <person name="Huang J."/>
            <person name="Wang M."/>
            <person name="Liu G.H."/>
            <person name="Yang H.J."/>
            <person name="Xiao X.J."/>
            <person name="Hsiao Y.Y."/>
            <person name="Wu W.L."/>
            <person name="Chen Y.Y."/>
            <person name="Mitsuda N."/>
            <person name="Ohme-Takagi M."/>
            <person name="Luo Y.B."/>
            <person name="Van de Peer Y."/>
            <person name="Liu Z.J."/>
        </authorList>
    </citation>
    <scope>NUCLEOTIDE SEQUENCE [LARGE SCALE GENOMIC DNA]</scope>
    <source>
        <tissue evidence="2">The whole plant</tissue>
    </source>
</reference>
<dbReference type="PANTHER" id="PTHR31635">
    <property type="entry name" value="REVERSE TRANSCRIPTASE DOMAIN-CONTAINING PROTEIN-RELATED"/>
    <property type="match status" value="1"/>
</dbReference>
<dbReference type="AlphaFoldDB" id="A0A2I0XF28"/>
<sequence>MIPTLIAPVTIDEIKGIIFNAPSSSAPGLDGYTFDFYKATWNITGRQLCDAILSFFTTGFMPRQAKATVITLIPKKPHADGISDYRPISLCNIFYMIISKIIANRMKDIMPLIFHPSQTGFIKDRSISDNSILAMELLGDFS</sequence>
<dbReference type="InterPro" id="IPR043502">
    <property type="entry name" value="DNA/RNA_pol_sf"/>
</dbReference>
<dbReference type="Proteomes" id="UP000233837">
    <property type="component" value="Unassembled WGS sequence"/>
</dbReference>
<dbReference type="STRING" id="906689.A0A2I0XF28"/>